<evidence type="ECO:0000259" key="10">
    <source>
        <dbReference type="SMART" id="SM00849"/>
    </source>
</evidence>
<feature type="domain" description="Metallo-beta-lactamase" evidence="10">
    <location>
        <begin position="38"/>
        <end position="199"/>
    </location>
</feature>
<dbReference type="Pfam" id="PF16123">
    <property type="entry name" value="HAGH_C"/>
    <property type="match status" value="1"/>
</dbReference>
<dbReference type="KEGG" id="bbae:FRD01_04055"/>
<evidence type="ECO:0000256" key="9">
    <source>
        <dbReference type="ARBA" id="ARBA00031044"/>
    </source>
</evidence>
<gene>
    <name evidence="11" type="ORF">FRD01_04055</name>
</gene>
<dbReference type="InterPro" id="IPR032282">
    <property type="entry name" value="HAGH_C"/>
</dbReference>
<dbReference type="EMBL" id="CP042467">
    <property type="protein sequence ID" value="QED26434.1"/>
    <property type="molecule type" value="Genomic_DNA"/>
</dbReference>
<organism evidence="11 12">
    <name type="scientific">Microvenator marinus</name>
    <dbReference type="NCBI Taxonomy" id="2600177"/>
    <lineage>
        <taxon>Bacteria</taxon>
        <taxon>Deltaproteobacteria</taxon>
        <taxon>Bradymonadales</taxon>
        <taxon>Microvenatoraceae</taxon>
        <taxon>Microvenator</taxon>
    </lineage>
</organism>
<evidence type="ECO:0000256" key="1">
    <source>
        <dbReference type="ARBA" id="ARBA00001623"/>
    </source>
</evidence>
<comment type="similarity">
    <text evidence="4">Belongs to the metallo-beta-lactamase superfamily. Glyoxalase II family.</text>
</comment>
<comment type="pathway">
    <text evidence="3">Secondary metabolite metabolism; methylglyoxal degradation; (R)-lactate from methylglyoxal: step 2/2.</text>
</comment>
<evidence type="ECO:0000313" key="11">
    <source>
        <dbReference type="EMBL" id="QED26434.1"/>
    </source>
</evidence>
<evidence type="ECO:0000256" key="6">
    <source>
        <dbReference type="ARBA" id="ARBA00022723"/>
    </source>
</evidence>
<reference evidence="11 12" key="1">
    <citation type="submission" date="2019-08" db="EMBL/GenBank/DDBJ databases">
        <authorList>
            <person name="Liang Q."/>
        </authorList>
    </citation>
    <scope>NUCLEOTIDE SEQUENCE [LARGE SCALE GENOMIC DNA]</scope>
    <source>
        <strain evidence="11 12">V1718</strain>
    </source>
</reference>
<sequence>MESFTQTFQPPTTGSTNHRLPAKALKMHIETIKSQISDNYFYALVRENDVALVDPVDAKSAISFVKNSGKTLRMVLNTHWHPDHVSGNDEVLAAFDGVELVSGPDFERVNELVSHAVDRVVAHGDEIELGGQKIQVIETPGHTLGHVAFLADRHLLSGDTIFGAGCGHVKFGGDIKSLFQTFDSLLPTLSADIVYYPGHHYLQRNLEFGLHILPEDQATKEALNAELSLSRTLGEERKINIFMRTHEAQVQEALKSAHAEIWADEAAQSSSDAETAFRVLRNLRNSW</sequence>
<name>A0A5B8XLC9_9DELT</name>
<comment type="catalytic activity">
    <reaction evidence="1">
        <text>an S-(2-hydroxyacyl)glutathione + H2O = a 2-hydroxy carboxylate + glutathione + H(+)</text>
        <dbReference type="Rhea" id="RHEA:21864"/>
        <dbReference type="ChEBI" id="CHEBI:15377"/>
        <dbReference type="ChEBI" id="CHEBI:15378"/>
        <dbReference type="ChEBI" id="CHEBI:57925"/>
        <dbReference type="ChEBI" id="CHEBI:58896"/>
        <dbReference type="ChEBI" id="CHEBI:71261"/>
        <dbReference type="EC" id="3.1.2.6"/>
    </reaction>
</comment>
<comment type="cofactor">
    <cofactor evidence="2">
        <name>Zn(2+)</name>
        <dbReference type="ChEBI" id="CHEBI:29105"/>
    </cofactor>
</comment>
<dbReference type="InterPro" id="IPR035680">
    <property type="entry name" value="Clx_II_MBL"/>
</dbReference>
<dbReference type="Pfam" id="PF00753">
    <property type="entry name" value="Lactamase_B"/>
    <property type="match status" value="1"/>
</dbReference>
<dbReference type="OrthoDB" id="9802248at2"/>
<dbReference type="PANTHER" id="PTHR11935">
    <property type="entry name" value="BETA LACTAMASE DOMAIN"/>
    <property type="match status" value="1"/>
</dbReference>
<dbReference type="InterPro" id="IPR001279">
    <property type="entry name" value="Metallo-B-lactamas"/>
</dbReference>
<evidence type="ECO:0000256" key="8">
    <source>
        <dbReference type="ARBA" id="ARBA00022833"/>
    </source>
</evidence>
<proteinExistence type="inferred from homology"/>
<evidence type="ECO:0000256" key="2">
    <source>
        <dbReference type="ARBA" id="ARBA00001947"/>
    </source>
</evidence>
<dbReference type="GO" id="GO:0046872">
    <property type="term" value="F:metal ion binding"/>
    <property type="evidence" value="ECO:0007669"/>
    <property type="project" value="UniProtKB-KW"/>
</dbReference>
<protein>
    <recommendedName>
        <fullName evidence="5">hydroxyacylglutathione hydrolase</fullName>
        <ecNumber evidence="5">3.1.2.6</ecNumber>
    </recommendedName>
    <alternativeName>
        <fullName evidence="9">Glyoxalase II</fullName>
    </alternativeName>
</protein>
<keyword evidence="7 11" id="KW-0378">Hydrolase</keyword>
<evidence type="ECO:0000256" key="4">
    <source>
        <dbReference type="ARBA" id="ARBA00006759"/>
    </source>
</evidence>
<evidence type="ECO:0000256" key="7">
    <source>
        <dbReference type="ARBA" id="ARBA00022801"/>
    </source>
</evidence>
<dbReference type="Gene3D" id="3.60.15.10">
    <property type="entry name" value="Ribonuclease Z/Hydroxyacylglutathione hydrolase-like"/>
    <property type="match status" value="1"/>
</dbReference>
<keyword evidence="6" id="KW-0479">Metal-binding</keyword>
<dbReference type="Proteomes" id="UP000321595">
    <property type="component" value="Chromosome"/>
</dbReference>
<keyword evidence="8" id="KW-0862">Zinc</keyword>
<accession>A0A5B8XLC9</accession>
<dbReference type="SMART" id="SM00849">
    <property type="entry name" value="Lactamase_B"/>
    <property type="match status" value="1"/>
</dbReference>
<keyword evidence="12" id="KW-1185">Reference proteome</keyword>
<dbReference type="PANTHER" id="PTHR11935:SF94">
    <property type="entry name" value="TENZING NORGAY, ISOFORM C"/>
    <property type="match status" value="1"/>
</dbReference>
<dbReference type="EC" id="3.1.2.6" evidence="5"/>
<dbReference type="AlphaFoldDB" id="A0A5B8XLC9"/>
<evidence type="ECO:0000256" key="5">
    <source>
        <dbReference type="ARBA" id="ARBA00011917"/>
    </source>
</evidence>
<dbReference type="InterPro" id="IPR036866">
    <property type="entry name" value="RibonucZ/Hydroxyglut_hydro"/>
</dbReference>
<evidence type="ECO:0000256" key="3">
    <source>
        <dbReference type="ARBA" id="ARBA00004963"/>
    </source>
</evidence>
<evidence type="ECO:0000313" key="12">
    <source>
        <dbReference type="Proteomes" id="UP000321595"/>
    </source>
</evidence>
<dbReference type="CDD" id="cd07723">
    <property type="entry name" value="hydroxyacylglutathione_hydrolase_MBL-fold"/>
    <property type="match status" value="1"/>
</dbReference>
<dbReference type="GO" id="GO:0004416">
    <property type="term" value="F:hydroxyacylglutathione hydrolase activity"/>
    <property type="evidence" value="ECO:0007669"/>
    <property type="project" value="UniProtKB-EC"/>
</dbReference>
<dbReference type="SUPFAM" id="SSF56281">
    <property type="entry name" value="Metallo-hydrolase/oxidoreductase"/>
    <property type="match status" value="1"/>
</dbReference>